<protein>
    <submittedName>
        <fullName evidence="6">PDZ domain-containing protein</fullName>
    </submittedName>
</protein>
<sequence length="483" mass="49795">MRASTRTTLLALVAAAAFGGFSATLIRDALEAPARAEPVPAVSVPMAASLPVTVDGQALPSLAPMLRRVTPAVVSVHSRQRVRINNPFAGDPFFRRMFPDIPEERINESLGSGVIVDATRGYVLTNHHVIEGADEVSVTLADGRTLSAEFVGSDADTDVALMRIPVPDSGAPLQAIALADSSTLQVGDFVVAVGNPFGVGQTVTSGIVSAVGRANVPGVGYQNFIQTDASINPGNSGGALVNLRGELVGINTASFNPRGSMAGNIGLGFAIPANLARNVMQQLASTGEVRRGSLGIDTQDLDDRLAATLGLAAGTRGAVVTRVHADSAGAAAGLRPGDVIVAANGERIADGESLRNFQGLQAPDARITLDLRRDGRAMQIQATLREQPRTLAGQQLDPRLAGASLAELPEALRRGGVSGVLVEAVEPSSRAARGGLRAGDIVLGAGNTRAADLAALRAALSDPPRRLVLHIQRGRGQGSLVLE</sequence>
<dbReference type="Proteomes" id="UP000316584">
    <property type="component" value="Chromosome"/>
</dbReference>
<dbReference type="FunFam" id="2.40.10.10:FF:000001">
    <property type="entry name" value="Periplasmic serine protease DegS"/>
    <property type="match status" value="1"/>
</dbReference>
<evidence type="ECO:0000256" key="2">
    <source>
        <dbReference type="ARBA" id="ARBA00022670"/>
    </source>
</evidence>
<dbReference type="InterPro" id="IPR036034">
    <property type="entry name" value="PDZ_sf"/>
</dbReference>
<proteinExistence type="inferred from homology"/>
<evidence type="ECO:0000256" key="4">
    <source>
        <dbReference type="ARBA" id="ARBA00022825"/>
    </source>
</evidence>
<dbReference type="PANTHER" id="PTHR22939:SF129">
    <property type="entry name" value="SERINE PROTEASE HTRA2, MITOCHONDRIAL"/>
    <property type="match status" value="1"/>
</dbReference>
<dbReference type="GO" id="GO:0004252">
    <property type="term" value="F:serine-type endopeptidase activity"/>
    <property type="evidence" value="ECO:0007669"/>
    <property type="project" value="InterPro"/>
</dbReference>
<dbReference type="KEGG" id="lug:FPZ22_08860"/>
<name>A0A518N4Z3_9GAMM</name>
<dbReference type="Gene3D" id="2.30.42.10">
    <property type="match status" value="2"/>
</dbReference>
<dbReference type="Pfam" id="PF13365">
    <property type="entry name" value="Trypsin_2"/>
    <property type="match status" value="1"/>
</dbReference>
<evidence type="ECO:0000256" key="3">
    <source>
        <dbReference type="ARBA" id="ARBA00022801"/>
    </source>
</evidence>
<dbReference type="SUPFAM" id="SSF50494">
    <property type="entry name" value="Trypsin-like serine proteases"/>
    <property type="match status" value="1"/>
</dbReference>
<evidence type="ECO:0000313" key="6">
    <source>
        <dbReference type="EMBL" id="QDW66990.1"/>
    </source>
</evidence>
<dbReference type="SMART" id="SM00228">
    <property type="entry name" value="PDZ"/>
    <property type="match status" value="2"/>
</dbReference>
<dbReference type="InterPro" id="IPR009003">
    <property type="entry name" value="Peptidase_S1_PA"/>
</dbReference>
<keyword evidence="4" id="KW-0720">Serine protease</keyword>
<feature type="domain" description="PDZ" evidence="5">
    <location>
        <begin position="283"/>
        <end position="375"/>
    </location>
</feature>
<dbReference type="PROSITE" id="PS50106">
    <property type="entry name" value="PDZ"/>
    <property type="match status" value="2"/>
</dbReference>
<dbReference type="PANTHER" id="PTHR22939">
    <property type="entry name" value="SERINE PROTEASE FAMILY S1C HTRA-RELATED"/>
    <property type="match status" value="1"/>
</dbReference>
<dbReference type="SUPFAM" id="SSF50156">
    <property type="entry name" value="PDZ domain-like"/>
    <property type="match status" value="2"/>
</dbReference>
<dbReference type="InterPro" id="IPR041489">
    <property type="entry name" value="PDZ_6"/>
</dbReference>
<keyword evidence="3" id="KW-0378">Hydrolase</keyword>
<gene>
    <name evidence="6" type="ORF">FPZ22_08860</name>
</gene>
<organism evidence="6 7">
    <name type="scientific">Luteimonas granuli</name>
    <dbReference type="NCBI Taxonomy" id="1176533"/>
    <lineage>
        <taxon>Bacteria</taxon>
        <taxon>Pseudomonadati</taxon>
        <taxon>Pseudomonadota</taxon>
        <taxon>Gammaproteobacteria</taxon>
        <taxon>Lysobacterales</taxon>
        <taxon>Lysobacteraceae</taxon>
        <taxon>Luteimonas</taxon>
    </lineage>
</organism>
<accession>A0A518N4Z3</accession>
<reference evidence="6 7" key="1">
    <citation type="submission" date="2019-07" db="EMBL/GenBank/DDBJ databases">
        <title>Full genome sequence of Luteimonas sp. Gr-4.</title>
        <authorList>
            <person name="Im W.-T."/>
        </authorList>
    </citation>
    <scope>NUCLEOTIDE SEQUENCE [LARGE SCALE GENOMIC DNA]</scope>
    <source>
        <strain evidence="6 7">Gr-4</strain>
    </source>
</reference>
<dbReference type="GO" id="GO:0042597">
    <property type="term" value="C:periplasmic space"/>
    <property type="evidence" value="ECO:0007669"/>
    <property type="project" value="TreeGrafter"/>
</dbReference>
<comment type="similarity">
    <text evidence="1">Belongs to the peptidase S1C family.</text>
</comment>
<evidence type="ECO:0000313" key="7">
    <source>
        <dbReference type="Proteomes" id="UP000316584"/>
    </source>
</evidence>
<feature type="domain" description="PDZ" evidence="5">
    <location>
        <begin position="381"/>
        <end position="475"/>
    </location>
</feature>
<dbReference type="RefSeq" id="WP_144892252.1">
    <property type="nucleotide sequence ID" value="NZ_CP042218.1"/>
</dbReference>
<evidence type="ECO:0000256" key="1">
    <source>
        <dbReference type="ARBA" id="ARBA00010541"/>
    </source>
</evidence>
<dbReference type="Gene3D" id="2.40.10.120">
    <property type="match status" value="1"/>
</dbReference>
<dbReference type="EMBL" id="CP042218">
    <property type="protein sequence ID" value="QDW66990.1"/>
    <property type="molecule type" value="Genomic_DNA"/>
</dbReference>
<keyword evidence="2" id="KW-0645">Protease</keyword>
<dbReference type="OrthoDB" id="9758917at2"/>
<evidence type="ECO:0000259" key="5">
    <source>
        <dbReference type="PROSITE" id="PS50106"/>
    </source>
</evidence>
<dbReference type="InterPro" id="IPR001940">
    <property type="entry name" value="Peptidase_S1C"/>
</dbReference>
<dbReference type="InterPro" id="IPR001478">
    <property type="entry name" value="PDZ"/>
</dbReference>
<dbReference type="PRINTS" id="PR00834">
    <property type="entry name" value="PROTEASES2C"/>
</dbReference>
<dbReference type="AlphaFoldDB" id="A0A518N4Z3"/>
<dbReference type="GO" id="GO:0006515">
    <property type="term" value="P:protein quality control for misfolded or incompletely synthesized proteins"/>
    <property type="evidence" value="ECO:0007669"/>
    <property type="project" value="TreeGrafter"/>
</dbReference>
<dbReference type="Pfam" id="PF13180">
    <property type="entry name" value="PDZ_2"/>
    <property type="match status" value="1"/>
</dbReference>
<dbReference type="Pfam" id="PF17820">
    <property type="entry name" value="PDZ_6"/>
    <property type="match status" value="1"/>
</dbReference>
<keyword evidence="7" id="KW-1185">Reference proteome</keyword>